<keyword evidence="6" id="KW-0804">Transcription</keyword>
<evidence type="ECO:0000256" key="1">
    <source>
        <dbReference type="ARBA" id="ARBA00004123"/>
    </source>
</evidence>
<keyword evidence="5" id="KW-0010">Activator</keyword>
<gene>
    <name evidence="10" type="ORF">NP493_680g01018</name>
</gene>
<dbReference type="GO" id="GO:0005634">
    <property type="term" value="C:nucleus"/>
    <property type="evidence" value="ECO:0007669"/>
    <property type="project" value="UniProtKB-SubCell"/>
</dbReference>
<reference evidence="10" key="1">
    <citation type="journal article" date="2023" name="Mol. Biol. Evol.">
        <title>Third-Generation Sequencing Reveals the Adaptive Role of the Epigenome in Three Deep-Sea Polychaetes.</title>
        <authorList>
            <person name="Perez M."/>
            <person name="Aroh O."/>
            <person name="Sun Y."/>
            <person name="Lan Y."/>
            <person name="Juniper S.K."/>
            <person name="Young C.R."/>
            <person name="Angers B."/>
            <person name="Qian P.Y."/>
        </authorList>
    </citation>
    <scope>NUCLEOTIDE SEQUENCE</scope>
    <source>
        <strain evidence="10">R07B-5</strain>
    </source>
</reference>
<dbReference type="AlphaFoldDB" id="A0AAD9KRU1"/>
<comment type="subcellular location">
    <subcellularLocation>
        <location evidence="1">Nucleus</location>
    </subcellularLocation>
</comment>
<proteinExistence type="inferred from homology"/>
<evidence type="ECO:0000256" key="2">
    <source>
        <dbReference type="ARBA" id="ARBA00009050"/>
    </source>
</evidence>
<feature type="compositionally biased region" description="Basic and acidic residues" evidence="8">
    <location>
        <begin position="18"/>
        <end position="34"/>
    </location>
</feature>
<evidence type="ECO:0000313" key="10">
    <source>
        <dbReference type="EMBL" id="KAK2176147.1"/>
    </source>
</evidence>
<dbReference type="InterPro" id="IPR004827">
    <property type="entry name" value="bZIP"/>
</dbReference>
<keyword evidence="4" id="KW-0238">DNA-binding</keyword>
<accession>A0AAD9KRU1</accession>
<evidence type="ECO:0000256" key="4">
    <source>
        <dbReference type="ARBA" id="ARBA00023125"/>
    </source>
</evidence>
<comment type="similarity">
    <text evidence="2">Belongs to the bZIP family. ATF subfamily.</text>
</comment>
<dbReference type="GO" id="GO:0003677">
    <property type="term" value="F:DNA binding"/>
    <property type="evidence" value="ECO:0007669"/>
    <property type="project" value="UniProtKB-KW"/>
</dbReference>
<feature type="region of interest" description="Disordered" evidence="8">
    <location>
        <begin position="1"/>
        <end position="34"/>
    </location>
</feature>
<name>A0AAD9KRU1_RIDPI</name>
<dbReference type="InterPro" id="IPR039250">
    <property type="entry name" value="CREBL2/REPTOR-BP"/>
</dbReference>
<dbReference type="Pfam" id="PF07716">
    <property type="entry name" value="bZIP_2"/>
    <property type="match status" value="1"/>
</dbReference>
<dbReference type="InterPro" id="IPR046347">
    <property type="entry name" value="bZIP_sf"/>
</dbReference>
<dbReference type="CDD" id="cd14709">
    <property type="entry name" value="bZIP_CREBL2"/>
    <property type="match status" value="1"/>
</dbReference>
<dbReference type="Proteomes" id="UP001209878">
    <property type="component" value="Unassembled WGS sequence"/>
</dbReference>
<feature type="region of interest" description="Disordered" evidence="8">
    <location>
        <begin position="87"/>
        <end position="106"/>
    </location>
</feature>
<evidence type="ECO:0000256" key="5">
    <source>
        <dbReference type="ARBA" id="ARBA00023159"/>
    </source>
</evidence>
<evidence type="ECO:0000313" key="11">
    <source>
        <dbReference type="Proteomes" id="UP001209878"/>
    </source>
</evidence>
<evidence type="ECO:0000259" key="9">
    <source>
        <dbReference type="Pfam" id="PF07716"/>
    </source>
</evidence>
<feature type="domain" description="BZIP" evidence="9">
    <location>
        <begin position="22"/>
        <end position="66"/>
    </location>
</feature>
<feature type="compositionally biased region" description="Basic residues" evidence="8">
    <location>
        <begin position="8"/>
        <end position="17"/>
    </location>
</feature>
<evidence type="ECO:0000256" key="7">
    <source>
        <dbReference type="ARBA" id="ARBA00023242"/>
    </source>
</evidence>
<evidence type="ECO:0000256" key="6">
    <source>
        <dbReference type="ARBA" id="ARBA00023163"/>
    </source>
</evidence>
<evidence type="ECO:0000256" key="8">
    <source>
        <dbReference type="SAM" id="MobiDB-lite"/>
    </source>
</evidence>
<dbReference type="SUPFAM" id="SSF57959">
    <property type="entry name" value="Leucine zipper domain"/>
    <property type="match status" value="1"/>
</dbReference>
<dbReference type="PANTHER" id="PTHR21051:SF4">
    <property type="entry name" value="CAMP-RESPONSIVE ELEMENT-BINDING PROTEIN-LIKE 2"/>
    <property type="match status" value="1"/>
</dbReference>
<organism evidence="10 11">
    <name type="scientific">Ridgeia piscesae</name>
    <name type="common">Tubeworm</name>
    <dbReference type="NCBI Taxonomy" id="27915"/>
    <lineage>
        <taxon>Eukaryota</taxon>
        <taxon>Metazoa</taxon>
        <taxon>Spiralia</taxon>
        <taxon>Lophotrochozoa</taxon>
        <taxon>Annelida</taxon>
        <taxon>Polychaeta</taxon>
        <taxon>Sedentaria</taxon>
        <taxon>Canalipalpata</taxon>
        <taxon>Sabellida</taxon>
        <taxon>Siboglinidae</taxon>
        <taxon>Ridgeia</taxon>
    </lineage>
</organism>
<dbReference type="Gene3D" id="1.20.5.170">
    <property type="match status" value="1"/>
</dbReference>
<sequence length="106" mass="12555">MTTEKPMKRVSKRGRKPSRIDTKAKLERSRQSARECRARKKLRYQYVEELVASREKSIQVLRDELEIYKLYCKQLDRGEMPPEIDLLVQQHRSKSRNQPAPSAGRL</sequence>
<evidence type="ECO:0000256" key="3">
    <source>
        <dbReference type="ARBA" id="ARBA00023015"/>
    </source>
</evidence>
<comment type="caution">
    <text evidence="10">The sequence shown here is derived from an EMBL/GenBank/DDBJ whole genome shotgun (WGS) entry which is preliminary data.</text>
</comment>
<keyword evidence="7" id="KW-0539">Nucleus</keyword>
<dbReference type="PANTHER" id="PTHR21051">
    <property type="entry name" value="CAMP-RESPONSIVE ELEMENT-BINDING PROTEIN-LIKE 2"/>
    <property type="match status" value="1"/>
</dbReference>
<keyword evidence="11" id="KW-1185">Reference proteome</keyword>
<dbReference type="EMBL" id="JAODUO010000680">
    <property type="protein sequence ID" value="KAK2176147.1"/>
    <property type="molecule type" value="Genomic_DNA"/>
</dbReference>
<keyword evidence="3" id="KW-0805">Transcription regulation</keyword>
<dbReference type="GO" id="GO:0003700">
    <property type="term" value="F:DNA-binding transcription factor activity"/>
    <property type="evidence" value="ECO:0007669"/>
    <property type="project" value="InterPro"/>
</dbReference>
<protein>
    <recommendedName>
        <fullName evidence="9">BZIP domain-containing protein</fullName>
    </recommendedName>
</protein>